<evidence type="ECO:0000256" key="4">
    <source>
        <dbReference type="PROSITE-ProRule" id="PRU00175"/>
    </source>
</evidence>
<sequence length="641" mass="73307">MGKNHLEHITCPICMDSLFTRKDEFGDKIPIATSECGHVFHEPCILEWFKAQAERYLASAREQGMNGRYASPTISDAPAICPSCRTECFANPETGQPMLYRLFIDLDSNSQNDNSSMIGSSPILSSRTIRKSNEEEQREKEVLNLARRAKNLTEEVKSLNADSIDEDMDGMTRRSETLVNDMVNVKTLTTVKTHIDNLKTEIFRLHSTLTSHPLIPTLREQVAERDEQLKELHDHYHRTIRRETKRIKEEEQAKCEVKVRKALDDKTTILREYEVEKVKRKTGFRNYEDKVADLKRRLAQSIEQLEKEKEDRKSKEATLHDRNKQLKLQQKRLEDRKLLQDQVTLLQAENDRLKSSRDQSSSFRDSAVSDEENVDGDTSILEISSSNFPRSSHAGPSRHKSYKQEEEDSLQIEFPSFHDDSYTSSARLPPPRTTMKELDTAGFDDNGNSDYSPTKKVKASTSRGRMHPTARTISVDVNHEKKREKTRTSSSKYFPYEGKENNQDTTSFKTRSDDSSPLKKSKTNPFPTTKESNARRNQLPSTVLAQSTNSSSDHNRKPATNEDNKSKDNDGMNMDNRFIIDLADSSPETSPKKSIRVYGSSSKKENENQRSMVDILGLADKHGRPTKSVANGHQKLKRRMV</sequence>
<dbReference type="InterPro" id="IPR027370">
    <property type="entry name" value="Znf-RING_euk"/>
</dbReference>
<dbReference type="Gene3D" id="3.30.40.10">
    <property type="entry name" value="Zinc/RING finger domain, C3HC4 (zinc finger)"/>
    <property type="match status" value="1"/>
</dbReference>
<dbReference type="PROSITE" id="PS50089">
    <property type="entry name" value="ZF_RING_2"/>
    <property type="match status" value="1"/>
</dbReference>
<feature type="compositionally biased region" description="Basic and acidic residues" evidence="6">
    <location>
        <begin position="305"/>
        <end position="324"/>
    </location>
</feature>
<keyword evidence="5" id="KW-0175">Coiled coil</keyword>
<dbReference type="Pfam" id="PF13445">
    <property type="entry name" value="zf-RING_UBOX"/>
    <property type="match status" value="1"/>
</dbReference>
<dbReference type="AlphaFoldDB" id="A0AAX4K0N1"/>
<dbReference type="InterPro" id="IPR052639">
    <property type="entry name" value="TRAIP_ubiq-protein_ligase"/>
</dbReference>
<dbReference type="Proteomes" id="UP001355207">
    <property type="component" value="Chromosome 8"/>
</dbReference>
<dbReference type="EMBL" id="CP144105">
    <property type="protein sequence ID" value="WWC91195.1"/>
    <property type="molecule type" value="Genomic_DNA"/>
</dbReference>
<evidence type="ECO:0000256" key="6">
    <source>
        <dbReference type="SAM" id="MobiDB-lite"/>
    </source>
</evidence>
<dbReference type="GO" id="GO:0005634">
    <property type="term" value="C:nucleus"/>
    <property type="evidence" value="ECO:0007669"/>
    <property type="project" value="TreeGrafter"/>
</dbReference>
<dbReference type="PANTHER" id="PTHR46569:SF1">
    <property type="entry name" value="E3 UBIQUITIN-PROTEIN LIGASE RFWD3-RELATED"/>
    <property type="match status" value="1"/>
</dbReference>
<organism evidence="8 9">
    <name type="scientific">Kwoniella dendrophila CBS 6074</name>
    <dbReference type="NCBI Taxonomy" id="1295534"/>
    <lineage>
        <taxon>Eukaryota</taxon>
        <taxon>Fungi</taxon>
        <taxon>Dikarya</taxon>
        <taxon>Basidiomycota</taxon>
        <taxon>Agaricomycotina</taxon>
        <taxon>Tremellomycetes</taxon>
        <taxon>Tremellales</taxon>
        <taxon>Cryptococcaceae</taxon>
        <taxon>Kwoniella</taxon>
    </lineage>
</organism>
<dbReference type="InterPro" id="IPR013083">
    <property type="entry name" value="Znf_RING/FYVE/PHD"/>
</dbReference>
<gene>
    <name evidence="8" type="ORF">L201_006137</name>
</gene>
<evidence type="ECO:0000313" key="9">
    <source>
        <dbReference type="Proteomes" id="UP001355207"/>
    </source>
</evidence>
<keyword evidence="9" id="KW-1185">Reference proteome</keyword>
<dbReference type="RefSeq" id="XP_066077958.1">
    <property type="nucleotide sequence ID" value="XM_066221861.1"/>
</dbReference>
<reference evidence="8 9" key="1">
    <citation type="submission" date="2024-01" db="EMBL/GenBank/DDBJ databases">
        <title>Comparative genomics of Cryptococcus and Kwoniella reveals pathogenesis evolution and contrasting modes of karyotype evolution via chromosome fusion or intercentromeric recombination.</title>
        <authorList>
            <person name="Coelho M.A."/>
            <person name="David-Palma M."/>
            <person name="Shea T."/>
            <person name="Bowers K."/>
            <person name="McGinley-Smith S."/>
            <person name="Mohammad A.W."/>
            <person name="Gnirke A."/>
            <person name="Yurkov A.M."/>
            <person name="Nowrousian M."/>
            <person name="Sun S."/>
            <person name="Cuomo C.A."/>
            <person name="Heitman J."/>
        </authorList>
    </citation>
    <scope>NUCLEOTIDE SEQUENCE [LARGE SCALE GENOMIC DNA]</scope>
    <source>
        <strain evidence="8 9">CBS 6074</strain>
    </source>
</reference>
<dbReference type="GO" id="GO:0016567">
    <property type="term" value="P:protein ubiquitination"/>
    <property type="evidence" value="ECO:0007669"/>
    <property type="project" value="TreeGrafter"/>
</dbReference>
<feature type="domain" description="RING-type" evidence="7">
    <location>
        <begin position="11"/>
        <end position="85"/>
    </location>
</feature>
<dbReference type="GO" id="GO:0031297">
    <property type="term" value="P:replication fork processing"/>
    <property type="evidence" value="ECO:0007669"/>
    <property type="project" value="TreeGrafter"/>
</dbReference>
<protein>
    <recommendedName>
        <fullName evidence="7">RING-type domain-containing protein</fullName>
    </recommendedName>
</protein>
<evidence type="ECO:0000256" key="5">
    <source>
        <dbReference type="SAM" id="Coils"/>
    </source>
</evidence>
<feature type="region of interest" description="Disordered" evidence="6">
    <location>
        <begin position="350"/>
        <end position="641"/>
    </location>
</feature>
<evidence type="ECO:0000313" key="8">
    <source>
        <dbReference type="EMBL" id="WWC91195.1"/>
    </source>
</evidence>
<feature type="compositionally biased region" description="Polar residues" evidence="6">
    <location>
        <begin position="381"/>
        <end position="390"/>
    </location>
</feature>
<name>A0AAX4K0N1_9TREE</name>
<accession>A0AAX4K0N1</accession>
<feature type="compositionally biased region" description="Polar residues" evidence="6">
    <location>
        <begin position="523"/>
        <end position="552"/>
    </location>
</feature>
<evidence type="ECO:0000259" key="7">
    <source>
        <dbReference type="PROSITE" id="PS50089"/>
    </source>
</evidence>
<feature type="coiled-coil region" evidence="5">
    <location>
        <begin position="135"/>
        <end position="162"/>
    </location>
</feature>
<feature type="compositionally biased region" description="Basic and acidic residues" evidence="6">
    <location>
        <begin position="477"/>
        <end position="487"/>
    </location>
</feature>
<dbReference type="PANTHER" id="PTHR46569">
    <property type="entry name" value="E3 UBIQUITIN-PROTEIN LIGASE TRAIP"/>
    <property type="match status" value="1"/>
</dbReference>
<keyword evidence="2 4" id="KW-0863">Zinc-finger</keyword>
<evidence type="ECO:0000256" key="2">
    <source>
        <dbReference type="ARBA" id="ARBA00022771"/>
    </source>
</evidence>
<dbReference type="InterPro" id="IPR001841">
    <property type="entry name" value="Znf_RING"/>
</dbReference>
<dbReference type="SMART" id="SM01197">
    <property type="entry name" value="FANCL_C"/>
    <property type="match status" value="1"/>
</dbReference>
<feature type="compositionally biased region" description="Basic and acidic residues" evidence="6">
    <location>
        <begin position="553"/>
        <end position="570"/>
    </location>
</feature>
<keyword evidence="3" id="KW-0862">Zinc</keyword>
<dbReference type="GO" id="GO:0008270">
    <property type="term" value="F:zinc ion binding"/>
    <property type="evidence" value="ECO:0007669"/>
    <property type="project" value="UniProtKB-KW"/>
</dbReference>
<feature type="region of interest" description="Disordered" evidence="6">
    <location>
        <begin position="305"/>
        <end position="328"/>
    </location>
</feature>
<dbReference type="GO" id="GO:0090734">
    <property type="term" value="C:site of DNA damage"/>
    <property type="evidence" value="ECO:0007669"/>
    <property type="project" value="TreeGrafter"/>
</dbReference>
<evidence type="ECO:0000256" key="1">
    <source>
        <dbReference type="ARBA" id="ARBA00022723"/>
    </source>
</evidence>
<dbReference type="SMART" id="SM00184">
    <property type="entry name" value="RING"/>
    <property type="match status" value="1"/>
</dbReference>
<dbReference type="CDD" id="cd16448">
    <property type="entry name" value="RING-H2"/>
    <property type="match status" value="1"/>
</dbReference>
<proteinExistence type="predicted"/>
<dbReference type="GeneID" id="91096807"/>
<keyword evidence="1" id="KW-0479">Metal-binding</keyword>
<evidence type="ECO:0000256" key="3">
    <source>
        <dbReference type="ARBA" id="ARBA00022833"/>
    </source>
</evidence>
<dbReference type="GO" id="GO:0061630">
    <property type="term" value="F:ubiquitin protein ligase activity"/>
    <property type="evidence" value="ECO:0007669"/>
    <property type="project" value="TreeGrafter"/>
</dbReference>
<dbReference type="SUPFAM" id="SSF57850">
    <property type="entry name" value="RING/U-box"/>
    <property type="match status" value="1"/>
</dbReference>